<evidence type="ECO:0000313" key="10">
    <source>
        <dbReference type="Proteomes" id="UP000007635"/>
    </source>
</evidence>
<evidence type="ECO:0000256" key="2">
    <source>
        <dbReference type="ARBA" id="ARBA00005264"/>
    </source>
</evidence>
<dbReference type="InterPro" id="IPR011047">
    <property type="entry name" value="Quinoprotein_ADH-like_sf"/>
</dbReference>
<evidence type="ECO:0000256" key="4">
    <source>
        <dbReference type="ARBA" id="ARBA00022737"/>
    </source>
</evidence>
<dbReference type="GeneTree" id="ENSGT00390000007900"/>
<dbReference type="Ensembl" id="ENSGACT00000077048.1">
    <property type="protein sequence ID" value="ENSGACP00000035992.1"/>
    <property type="gene ID" value="ENSGACG00000013000.3"/>
</dbReference>
<evidence type="ECO:0000313" key="9">
    <source>
        <dbReference type="Ensembl" id="ENSGACP00000035992.1"/>
    </source>
</evidence>
<evidence type="ECO:0000259" key="7">
    <source>
        <dbReference type="Pfam" id="PF23097"/>
    </source>
</evidence>
<dbReference type="GO" id="GO:0030686">
    <property type="term" value="C:90S preribosome"/>
    <property type="evidence" value="ECO:0007669"/>
    <property type="project" value="TreeGrafter"/>
</dbReference>
<organism evidence="9 10">
    <name type="scientific">Gasterosteus aculeatus aculeatus</name>
    <name type="common">three-spined stickleback</name>
    <dbReference type="NCBI Taxonomy" id="481459"/>
    <lineage>
        <taxon>Eukaryota</taxon>
        <taxon>Metazoa</taxon>
        <taxon>Chordata</taxon>
        <taxon>Craniata</taxon>
        <taxon>Vertebrata</taxon>
        <taxon>Euteleostomi</taxon>
        <taxon>Actinopterygii</taxon>
        <taxon>Neopterygii</taxon>
        <taxon>Teleostei</taxon>
        <taxon>Neoteleostei</taxon>
        <taxon>Acanthomorphata</taxon>
        <taxon>Eupercaria</taxon>
        <taxon>Perciformes</taxon>
        <taxon>Cottioidei</taxon>
        <taxon>Gasterosteales</taxon>
        <taxon>Gasterosteidae</taxon>
        <taxon>Gasterosteus</taxon>
    </lineage>
</organism>
<reference evidence="9 10" key="1">
    <citation type="journal article" date="2021" name="G3 (Bethesda)">
        <title>Improved contiguity of the threespine stickleback genome using long-read sequencing.</title>
        <authorList>
            <person name="Nath S."/>
            <person name="Shaw D.E."/>
            <person name="White M.A."/>
        </authorList>
    </citation>
    <scope>NUCLEOTIDE SEQUENCE [LARGE SCALE GENOMIC DNA]</scope>
    <source>
        <strain evidence="9 10">Lake Benthic</strain>
    </source>
</reference>
<dbReference type="InterPro" id="IPR015943">
    <property type="entry name" value="WD40/YVTN_repeat-like_dom_sf"/>
</dbReference>
<proteinExistence type="inferred from homology"/>
<feature type="domain" description="Nucleolar protein 10-like second" evidence="7">
    <location>
        <begin position="319"/>
        <end position="367"/>
    </location>
</feature>
<keyword evidence="4" id="KW-0677">Repeat</keyword>
<keyword evidence="5" id="KW-0539">Nucleus</keyword>
<evidence type="ECO:0000259" key="8">
    <source>
        <dbReference type="Pfam" id="PF23098"/>
    </source>
</evidence>
<evidence type="ECO:0000259" key="6">
    <source>
        <dbReference type="Pfam" id="PF08159"/>
    </source>
</evidence>
<sequence>MQISSVNDVKIYNLSHGKSLPEWLSDRKKRQLQKQDVDIQRRIELIQDFEMPTVCTSIKVSRDGQFILAAGTYKPRVRCYDTYQLSLKFERCLDSDVVAFDILSDDYSKLVFLHADRYVEFHSQHGNYYKTRIPKFGRDFSYHYPSCDLYFVGSTSQVFRLNLEQGRFLNSLQTDAVENNVCDINPVHHLFATGTSEGRVECWDPRVRNRVGTLDCALSSLAEGAEVQSLPSISALKFNGSLTMAVGTSTGQGKAFSSIQPQTNINDVCVYPNSGMLFTANEDPKMNTFYVPALGPAPRWCSFLDNLTEELEESPESTVYDDYKFVTRKDLENLGLSHLVGSSLLRAYMHGYFMDVRLYHKVKSMANPFAYEEYRKDKIRQKIEESRTQRVPVKKLPKVNKELALKLMEQGDDEAALNTRKKKGKALPSVLGDDRFKVMFENPDYQVDEQSIEFRLLNPIVSKVGEKKQKKLRLMAQQVAASKKVTHGWQCPRRQMHVRPNGFIGSPVGTKVHKHGKNVPNCTV</sequence>
<reference evidence="9" key="2">
    <citation type="submission" date="2025-08" db="UniProtKB">
        <authorList>
            <consortium name="Ensembl"/>
        </authorList>
    </citation>
    <scope>IDENTIFICATION</scope>
</reference>
<feature type="domain" description="Nucleolar protein 10-like N-terminal" evidence="8">
    <location>
        <begin position="1"/>
        <end position="229"/>
    </location>
</feature>
<dbReference type="InterPro" id="IPR056550">
    <property type="entry name" value="NOL10_2nd"/>
</dbReference>
<protein>
    <submittedName>
        <fullName evidence="9">Nucleolar protein 10</fullName>
    </submittedName>
</protein>
<dbReference type="InterPro" id="IPR012580">
    <property type="entry name" value="NUC153"/>
</dbReference>
<evidence type="ECO:0000256" key="1">
    <source>
        <dbReference type="ARBA" id="ARBA00004604"/>
    </source>
</evidence>
<dbReference type="GO" id="GO:0000462">
    <property type="term" value="P:maturation of SSU-rRNA from tricistronic rRNA transcript (SSU-rRNA, 5.8S rRNA, LSU-rRNA)"/>
    <property type="evidence" value="ECO:0007669"/>
    <property type="project" value="TreeGrafter"/>
</dbReference>
<evidence type="ECO:0000256" key="3">
    <source>
        <dbReference type="ARBA" id="ARBA00022574"/>
    </source>
</evidence>
<dbReference type="InterPro" id="IPR056551">
    <property type="entry name" value="Beta-prop_NOL10_N"/>
</dbReference>
<dbReference type="FunFam" id="2.130.10.10:FF:000980">
    <property type="entry name" value="Nucleolar protein 10"/>
    <property type="match status" value="1"/>
</dbReference>
<dbReference type="PANTHER" id="PTHR14927">
    <property type="entry name" value="NUCLEOLAR PROTEIN 10"/>
    <property type="match status" value="1"/>
</dbReference>
<dbReference type="AlphaFoldDB" id="A0AAQ4PB34"/>
<keyword evidence="3" id="KW-0853">WD repeat</keyword>
<feature type="domain" description="Nucleolar protein 10-like N-terminal" evidence="8">
    <location>
        <begin position="255"/>
        <end position="314"/>
    </location>
</feature>
<keyword evidence="10" id="KW-1185">Reference proteome</keyword>
<comment type="subcellular location">
    <subcellularLocation>
        <location evidence="1">Nucleus</location>
        <location evidence="1">Nucleolus</location>
    </subcellularLocation>
</comment>
<accession>A0AAQ4PB34</accession>
<dbReference type="Pfam" id="PF23098">
    <property type="entry name" value="Beta-prop_NOL10_N"/>
    <property type="match status" value="2"/>
</dbReference>
<dbReference type="Gene3D" id="2.130.10.10">
    <property type="entry name" value="YVTN repeat-like/Quinoprotein amine dehydrogenase"/>
    <property type="match status" value="1"/>
</dbReference>
<dbReference type="SUPFAM" id="SSF50998">
    <property type="entry name" value="Quinoprotein alcohol dehydrogenase-like"/>
    <property type="match status" value="1"/>
</dbReference>
<comment type="similarity">
    <text evidence="2">Belongs to the WD repeat NOL10/ENP2 family.</text>
</comment>
<dbReference type="Proteomes" id="UP000007635">
    <property type="component" value="Chromosome XV"/>
</dbReference>
<dbReference type="Pfam" id="PF08159">
    <property type="entry name" value="NUC153"/>
    <property type="match status" value="1"/>
</dbReference>
<dbReference type="InterPro" id="IPR040382">
    <property type="entry name" value="NOL10/Enp2"/>
</dbReference>
<feature type="domain" description="NUC153" evidence="6">
    <location>
        <begin position="433"/>
        <end position="459"/>
    </location>
</feature>
<name>A0AAQ4PB34_GASAC</name>
<dbReference type="PANTHER" id="PTHR14927:SF0">
    <property type="entry name" value="NUCLEOLAR PROTEIN 10"/>
    <property type="match status" value="1"/>
</dbReference>
<reference evidence="9" key="3">
    <citation type="submission" date="2025-09" db="UniProtKB">
        <authorList>
            <consortium name="Ensembl"/>
        </authorList>
    </citation>
    <scope>IDENTIFICATION</scope>
</reference>
<evidence type="ECO:0000256" key="5">
    <source>
        <dbReference type="ARBA" id="ARBA00023242"/>
    </source>
</evidence>
<dbReference type="GO" id="GO:0032040">
    <property type="term" value="C:small-subunit processome"/>
    <property type="evidence" value="ECO:0007669"/>
    <property type="project" value="TreeGrafter"/>
</dbReference>
<dbReference type="Pfam" id="PF23097">
    <property type="entry name" value="NOL10_2nd"/>
    <property type="match status" value="1"/>
</dbReference>